<dbReference type="Gene3D" id="3.40.47.10">
    <property type="match status" value="1"/>
</dbReference>
<dbReference type="InterPro" id="IPR004655">
    <property type="entry name" value="FabH"/>
</dbReference>
<sequence>MAYSTITGLGFYVPENVVTNQDLTQYMDTSDEWIRERTGIQQRRYFTYGKDTNASMATAASRMAIDRAGLQTTDIELIVFATITPDYFFPGSGFLMQRELGLEGIGVIDIRNQCSGFVYALSIADQFIKTGMYKTVLVVGSEIQSTWINKSNAGRGVAVIFGDGAGAAVVQATDDPDHRILSTHLHADGRYAEDLYVRDPGSSRPARSATKEMVDEGGFDVVMNGNAVFKHATVRFGEVINEALKANGYTADDIALLVPHQANIRISDYVRQQLKLPPEKVMNNIQQYGNTTAASIPIALTEAWEQGRIQPGDLICLAAFGSGFTWASALLKWGKLTNDH</sequence>
<comment type="subunit">
    <text evidence="10">Homodimer.</text>
</comment>
<dbReference type="GO" id="GO:0044550">
    <property type="term" value="P:secondary metabolite biosynthetic process"/>
    <property type="evidence" value="ECO:0007669"/>
    <property type="project" value="TreeGrafter"/>
</dbReference>
<reference evidence="13 14" key="1">
    <citation type="submission" date="2018-11" db="EMBL/GenBank/DDBJ databases">
        <authorList>
            <person name="Zhou Z."/>
            <person name="Wang G."/>
        </authorList>
    </citation>
    <scope>NUCLEOTIDE SEQUENCE [LARGE SCALE GENOMIC DNA]</scope>
    <source>
        <strain evidence="13 14">KCTC52004</strain>
    </source>
</reference>
<comment type="function">
    <text evidence="10">Catalyzes the condensation reaction of fatty acid synthesis by the addition to an acyl acceptor of two carbons from malonyl-ACP. Catalyzes the first condensation reaction which initiates fatty acid synthesis and may therefore play a role in governing the total rate of fatty acid production. Possesses both acetoacetyl-ACP synthase and acetyl transacylase activities. Its substrate specificity determines the biosynthesis of branched-chain and/or straight-chain of fatty acids.</text>
</comment>
<dbReference type="GO" id="GO:0006633">
    <property type="term" value="P:fatty acid biosynthetic process"/>
    <property type="evidence" value="ECO:0007669"/>
    <property type="project" value="UniProtKB-UniRule"/>
</dbReference>
<evidence type="ECO:0000313" key="13">
    <source>
        <dbReference type="EMBL" id="RRA99880.1"/>
    </source>
</evidence>
<feature type="domain" description="Beta-ketoacyl-[acyl-carrier-protein] synthase III N-terminal" evidence="12">
    <location>
        <begin position="108"/>
        <end position="189"/>
    </location>
</feature>
<dbReference type="NCBIfam" id="TIGR00747">
    <property type="entry name" value="fabH"/>
    <property type="match status" value="1"/>
</dbReference>
<proteinExistence type="inferred from homology"/>
<keyword evidence="9 10" id="KW-0012">Acyltransferase</keyword>
<dbReference type="InterPro" id="IPR013751">
    <property type="entry name" value="ACP_syn_III_N"/>
</dbReference>
<evidence type="ECO:0000313" key="14">
    <source>
        <dbReference type="Proteomes" id="UP000271925"/>
    </source>
</evidence>
<accession>A0A3P1BFN4</accession>
<dbReference type="GO" id="GO:0005737">
    <property type="term" value="C:cytoplasm"/>
    <property type="evidence" value="ECO:0007669"/>
    <property type="project" value="UniProtKB-SubCell"/>
</dbReference>
<keyword evidence="7 10" id="KW-0275">Fatty acid biosynthesis</keyword>
<dbReference type="GO" id="GO:0033818">
    <property type="term" value="F:beta-ketoacyl-acyl-carrier-protein synthase III activity"/>
    <property type="evidence" value="ECO:0007669"/>
    <property type="project" value="UniProtKB-UniRule"/>
</dbReference>
<evidence type="ECO:0000256" key="6">
    <source>
        <dbReference type="ARBA" id="ARBA00023098"/>
    </source>
</evidence>
<comment type="domain">
    <text evidence="10">The last Arg residue of the ACP-binding site is essential for the weak association between ACP/AcpP and FabH.</text>
</comment>
<comment type="similarity">
    <text evidence="1 10">Belongs to the thiolase-like superfamily. FabH family.</text>
</comment>
<dbReference type="InterPro" id="IPR016039">
    <property type="entry name" value="Thiolase-like"/>
</dbReference>
<evidence type="ECO:0000256" key="5">
    <source>
        <dbReference type="ARBA" id="ARBA00022832"/>
    </source>
</evidence>
<dbReference type="InterPro" id="IPR013747">
    <property type="entry name" value="ACP_syn_III_C"/>
</dbReference>
<organism evidence="13 14">
    <name type="scientific">Larkinella rosea</name>
    <dbReference type="NCBI Taxonomy" id="2025312"/>
    <lineage>
        <taxon>Bacteria</taxon>
        <taxon>Pseudomonadati</taxon>
        <taxon>Bacteroidota</taxon>
        <taxon>Cytophagia</taxon>
        <taxon>Cytophagales</taxon>
        <taxon>Spirosomataceae</taxon>
        <taxon>Larkinella</taxon>
    </lineage>
</organism>
<comment type="caution">
    <text evidence="13">The sequence shown here is derived from an EMBL/GenBank/DDBJ whole genome shotgun (WGS) entry which is preliminary data.</text>
</comment>
<protein>
    <recommendedName>
        <fullName evidence="10">Beta-ketoacyl-[acyl-carrier-protein] synthase III</fullName>
        <shortName evidence="10">Beta-ketoacyl-ACP synthase III</shortName>
        <shortName evidence="10">KAS III</shortName>
        <ecNumber evidence="10">2.3.1.180</ecNumber>
    </recommendedName>
    <alternativeName>
        <fullName evidence="10">3-oxoacyl-[acyl-carrier-protein] synthase 3</fullName>
    </alternativeName>
    <alternativeName>
        <fullName evidence="10">3-oxoacyl-[acyl-carrier-protein] synthase III</fullName>
    </alternativeName>
</protein>
<feature type="active site" evidence="10">
    <location>
        <position position="290"/>
    </location>
</feature>
<dbReference type="PANTHER" id="PTHR34069">
    <property type="entry name" value="3-OXOACYL-[ACYL-CARRIER-PROTEIN] SYNTHASE 3"/>
    <property type="match status" value="1"/>
</dbReference>
<evidence type="ECO:0000259" key="12">
    <source>
        <dbReference type="Pfam" id="PF08545"/>
    </source>
</evidence>
<dbReference type="Pfam" id="PF08545">
    <property type="entry name" value="ACP_syn_III"/>
    <property type="match status" value="1"/>
</dbReference>
<evidence type="ECO:0000259" key="11">
    <source>
        <dbReference type="Pfam" id="PF08541"/>
    </source>
</evidence>
<comment type="catalytic activity">
    <reaction evidence="10">
        <text>malonyl-[ACP] + acetyl-CoA + H(+) = 3-oxobutanoyl-[ACP] + CO2 + CoA</text>
        <dbReference type="Rhea" id="RHEA:12080"/>
        <dbReference type="Rhea" id="RHEA-COMP:9623"/>
        <dbReference type="Rhea" id="RHEA-COMP:9625"/>
        <dbReference type="ChEBI" id="CHEBI:15378"/>
        <dbReference type="ChEBI" id="CHEBI:16526"/>
        <dbReference type="ChEBI" id="CHEBI:57287"/>
        <dbReference type="ChEBI" id="CHEBI:57288"/>
        <dbReference type="ChEBI" id="CHEBI:78449"/>
        <dbReference type="ChEBI" id="CHEBI:78450"/>
        <dbReference type="EC" id="2.3.1.180"/>
    </reaction>
</comment>
<evidence type="ECO:0000256" key="1">
    <source>
        <dbReference type="ARBA" id="ARBA00008642"/>
    </source>
</evidence>
<dbReference type="EC" id="2.3.1.180" evidence="10"/>
<dbReference type="CDD" id="cd00830">
    <property type="entry name" value="KAS_III"/>
    <property type="match status" value="1"/>
</dbReference>
<keyword evidence="4 10" id="KW-0808">Transferase</keyword>
<evidence type="ECO:0000256" key="7">
    <source>
        <dbReference type="ARBA" id="ARBA00023160"/>
    </source>
</evidence>
<evidence type="ECO:0000256" key="8">
    <source>
        <dbReference type="ARBA" id="ARBA00023268"/>
    </source>
</evidence>
<feature type="active site" evidence="10">
    <location>
        <position position="114"/>
    </location>
</feature>
<dbReference type="RefSeq" id="WP_124877912.1">
    <property type="nucleotide sequence ID" value="NZ_RQJO01000011.1"/>
</dbReference>
<comment type="subcellular location">
    <subcellularLocation>
        <location evidence="10">Cytoplasm</location>
    </subcellularLocation>
</comment>
<keyword evidence="3 10" id="KW-0444">Lipid biosynthesis</keyword>
<evidence type="ECO:0000256" key="3">
    <source>
        <dbReference type="ARBA" id="ARBA00022516"/>
    </source>
</evidence>
<feature type="active site" evidence="10">
    <location>
        <position position="260"/>
    </location>
</feature>
<name>A0A3P1BFN4_9BACT</name>
<keyword evidence="6 10" id="KW-0443">Lipid metabolism</keyword>
<gene>
    <name evidence="10" type="primary">fabH</name>
    <name evidence="13" type="ORF">EHT25_24930</name>
</gene>
<dbReference type="HAMAP" id="MF_01815">
    <property type="entry name" value="FabH"/>
    <property type="match status" value="1"/>
</dbReference>
<dbReference type="GO" id="GO:0004315">
    <property type="term" value="F:3-oxoacyl-[acyl-carrier-protein] synthase activity"/>
    <property type="evidence" value="ECO:0007669"/>
    <property type="project" value="InterPro"/>
</dbReference>
<dbReference type="PANTHER" id="PTHR34069:SF2">
    <property type="entry name" value="BETA-KETOACYL-[ACYL-CARRIER-PROTEIN] SYNTHASE III"/>
    <property type="match status" value="1"/>
</dbReference>
<dbReference type="AlphaFoldDB" id="A0A3P1BFN4"/>
<keyword evidence="8 10" id="KW-0511">Multifunctional enzyme</keyword>
<feature type="domain" description="Beta-ketoacyl-[acyl-carrier-protein] synthase III C-terminal" evidence="11">
    <location>
        <begin position="244"/>
        <end position="333"/>
    </location>
</feature>
<keyword evidence="5 10" id="KW-0276">Fatty acid metabolism</keyword>
<dbReference type="UniPathway" id="UPA00094"/>
<dbReference type="OrthoDB" id="9815506at2"/>
<dbReference type="Pfam" id="PF08541">
    <property type="entry name" value="ACP_syn_III_C"/>
    <property type="match status" value="1"/>
</dbReference>
<dbReference type="SUPFAM" id="SSF53901">
    <property type="entry name" value="Thiolase-like"/>
    <property type="match status" value="1"/>
</dbReference>
<evidence type="ECO:0000256" key="9">
    <source>
        <dbReference type="ARBA" id="ARBA00023315"/>
    </source>
</evidence>
<comment type="pathway">
    <text evidence="10">Lipid metabolism; fatty acid biosynthesis.</text>
</comment>
<dbReference type="NCBIfam" id="NF006829">
    <property type="entry name" value="PRK09352.1"/>
    <property type="match status" value="1"/>
</dbReference>
<keyword evidence="14" id="KW-1185">Reference proteome</keyword>
<dbReference type="EMBL" id="RQJO01000011">
    <property type="protein sequence ID" value="RRA99880.1"/>
    <property type="molecule type" value="Genomic_DNA"/>
</dbReference>
<feature type="region of interest" description="ACP-binding" evidence="10">
    <location>
        <begin position="261"/>
        <end position="265"/>
    </location>
</feature>
<keyword evidence="2 10" id="KW-0963">Cytoplasm</keyword>
<dbReference type="Proteomes" id="UP000271925">
    <property type="component" value="Unassembled WGS sequence"/>
</dbReference>
<evidence type="ECO:0000256" key="2">
    <source>
        <dbReference type="ARBA" id="ARBA00022490"/>
    </source>
</evidence>
<evidence type="ECO:0000256" key="4">
    <source>
        <dbReference type="ARBA" id="ARBA00022679"/>
    </source>
</evidence>
<evidence type="ECO:0000256" key="10">
    <source>
        <dbReference type="HAMAP-Rule" id="MF_01815"/>
    </source>
</evidence>